<dbReference type="Gene3D" id="3.60.130.10">
    <property type="entry name" value="Clavaminate synthase-like"/>
    <property type="match status" value="1"/>
</dbReference>
<sequence>MNNTCLFKLTDTERDRLGNALNKIAYDPSGSLAYITDLRMTAISTLPRRIIDALSEQRASIQPRSHLVFENLPTDEQVFTTPDPDVFTPASKSGHVSENLIMAFAALIGEPYSILFEGGDIVNNLIPTKRAKREYTGLGSEVELDFHIENAALKFMGDFNFSPLGLLLTGVRHDPEGPLTRLADARIALQNLTAEDIECLRMPLYRIKVPYRWRRGNIVQTEPVPLVRGSASLPEVSAVFYPDMVEPQSSAAAAAMENFYAAIRESSFGVDVTPGRLVYIDNRFTLHSRDKFSGTNDEFDNPMRWVQRVFVAANLWNHRNLNPVKSRVFQPGETVEC</sequence>
<dbReference type="Pfam" id="PF02668">
    <property type="entry name" value="TauD"/>
    <property type="match status" value="1"/>
</dbReference>
<evidence type="ECO:0000259" key="5">
    <source>
        <dbReference type="Pfam" id="PF02668"/>
    </source>
</evidence>
<protein>
    <submittedName>
        <fullName evidence="6">Taurine catabolism dioxygenase TauD</fullName>
    </submittedName>
</protein>
<dbReference type="Proteomes" id="UP000716322">
    <property type="component" value="Unassembled WGS sequence"/>
</dbReference>
<accession>A0ABX0PDG6</accession>
<comment type="similarity">
    <text evidence="1">Belongs to the clavaminate synthase family.</text>
</comment>
<proteinExistence type="inferred from homology"/>
<feature type="domain" description="TauD/TfdA-like" evidence="5">
    <location>
        <begin position="139"/>
        <end position="308"/>
    </location>
</feature>
<dbReference type="InterPro" id="IPR014503">
    <property type="entry name" value="Clavaminate_syn-like"/>
</dbReference>
<keyword evidence="2" id="KW-0479">Metal-binding</keyword>
<dbReference type="InterPro" id="IPR003819">
    <property type="entry name" value="TauD/TfdA-like"/>
</dbReference>
<organism evidence="6 7">
    <name type="scientific">Telluria antibiotica</name>
    <dbReference type="NCBI Taxonomy" id="2717319"/>
    <lineage>
        <taxon>Bacteria</taxon>
        <taxon>Pseudomonadati</taxon>
        <taxon>Pseudomonadota</taxon>
        <taxon>Betaproteobacteria</taxon>
        <taxon>Burkholderiales</taxon>
        <taxon>Oxalobacteraceae</taxon>
        <taxon>Telluria group</taxon>
        <taxon>Telluria</taxon>
    </lineage>
</organism>
<dbReference type="EMBL" id="JAAQOM010000010">
    <property type="protein sequence ID" value="NIA55400.1"/>
    <property type="molecule type" value="Genomic_DNA"/>
</dbReference>
<name>A0ABX0PDG6_9BURK</name>
<evidence type="ECO:0000256" key="1">
    <source>
        <dbReference type="ARBA" id="ARBA00008425"/>
    </source>
</evidence>
<comment type="caution">
    <text evidence="6">The sequence shown here is derived from an EMBL/GenBank/DDBJ whole genome shotgun (WGS) entry which is preliminary data.</text>
</comment>
<dbReference type="SUPFAM" id="SSF51197">
    <property type="entry name" value="Clavaminate synthase-like"/>
    <property type="match status" value="1"/>
</dbReference>
<evidence type="ECO:0000313" key="6">
    <source>
        <dbReference type="EMBL" id="NIA55400.1"/>
    </source>
</evidence>
<dbReference type="InterPro" id="IPR042098">
    <property type="entry name" value="TauD-like_sf"/>
</dbReference>
<keyword evidence="4" id="KW-0408">Iron</keyword>
<keyword evidence="6" id="KW-0223">Dioxygenase</keyword>
<evidence type="ECO:0000256" key="4">
    <source>
        <dbReference type="ARBA" id="ARBA00023004"/>
    </source>
</evidence>
<evidence type="ECO:0000256" key="3">
    <source>
        <dbReference type="ARBA" id="ARBA00023002"/>
    </source>
</evidence>
<gene>
    <name evidence="6" type="ORF">HAV22_17325</name>
</gene>
<keyword evidence="7" id="KW-1185">Reference proteome</keyword>
<dbReference type="PIRSF" id="PIRSF019543">
    <property type="entry name" value="Clavaminate_syn"/>
    <property type="match status" value="1"/>
</dbReference>
<evidence type="ECO:0000256" key="2">
    <source>
        <dbReference type="ARBA" id="ARBA00022723"/>
    </source>
</evidence>
<keyword evidence="3" id="KW-0560">Oxidoreductase</keyword>
<dbReference type="GO" id="GO:0051213">
    <property type="term" value="F:dioxygenase activity"/>
    <property type="evidence" value="ECO:0007669"/>
    <property type="project" value="UniProtKB-KW"/>
</dbReference>
<evidence type="ECO:0000313" key="7">
    <source>
        <dbReference type="Proteomes" id="UP000716322"/>
    </source>
</evidence>
<reference evidence="6 7" key="1">
    <citation type="submission" date="2020-03" db="EMBL/GenBank/DDBJ databases">
        <title>Genome sequence of strain Massilia sp. TW-1.</title>
        <authorList>
            <person name="Chaudhary D.K."/>
        </authorList>
    </citation>
    <scope>NUCLEOTIDE SEQUENCE [LARGE SCALE GENOMIC DNA]</scope>
    <source>
        <strain evidence="6 7">TW-1</strain>
    </source>
</reference>